<gene>
    <name evidence="3" type="ORF">F0U60_19985</name>
</gene>
<dbReference type="Gene3D" id="3.30.750.44">
    <property type="match status" value="2"/>
</dbReference>
<dbReference type="PANTHER" id="PTHR32060:SF30">
    <property type="entry name" value="CARBOXY-TERMINAL PROCESSING PROTEASE CTPA"/>
    <property type="match status" value="1"/>
</dbReference>
<accession>A0ABY9WQS3</accession>
<dbReference type="EMBL" id="CP043494">
    <property type="protein sequence ID" value="WNG46139.1"/>
    <property type="molecule type" value="Genomic_DNA"/>
</dbReference>
<evidence type="ECO:0000259" key="2">
    <source>
        <dbReference type="Pfam" id="PF03572"/>
    </source>
</evidence>
<sequence length="761" mass="83826">MLRTLLTSLTLALGLVASTASAAEPTNAPLPSREERLDRLARLWGQVRYRHPYLAYKDIDWDAALVAAIPRVEEAKDKAAYAAAVQDMLDVLRDPATRILRPDEQQESAQKTPAAPVRELRSWEAKDVLVLDLRAVKTPANLSTLRNKPEELSPDISKAKAVIVDLRARGVEDRTAWSMHEVIGNVIPLLLSQELQVPGERSVYHSGYRPQTRPTASGYSTSLLTTAGELISPKGDGKARPVIFLLDDKSYADPRILTMKALGMAQIITEGRLDDGAAVQQTQVELGAGLKAAVRLSELGMPMRADAVLPKRARSEGKDDTLQKALELARKPAKKAKTREFDLPPARWQADQKYEDMLYPKREYRLLALFRLWNVIQLFYPYKHLLDRDWDGALLTFLPKFDKAKDAAEYALAVAEMSALIQDGHTSLRGHPELEKRGLAGLPAPFELMEVEGKAVVVNIQDEAAAPGLARGQVVETIDGKPLAERLETLRPYVTASHSVHLRHKLLARALAGPEGSQATVGVRDATGQLKQVRFTRSLKSLQKPPQGEAWRMLGDNVGYVDLTRLQVSEVEAMFAKLKNTRALVLDMRGYPNGTAWAIAPYLNTRKARYAAVFERNVISAVSEEEANGRFKFFQELPKANVPLYNGRTVMLIDERAISQSEHSGLFFEAANGTTFIGSPSAGANGDITDLVLPGGISMIFTGHDVRHVDGRQLQRMGLRPQVFVRPTVAGIQSGKDEVLDKALEFLKASGSPAVAGDSFR</sequence>
<dbReference type="Pfam" id="PF03572">
    <property type="entry name" value="Peptidase_S41"/>
    <property type="match status" value="1"/>
</dbReference>
<organism evidence="3 4">
    <name type="scientific">Archangium minus</name>
    <dbReference type="NCBI Taxonomy" id="83450"/>
    <lineage>
        <taxon>Bacteria</taxon>
        <taxon>Pseudomonadati</taxon>
        <taxon>Myxococcota</taxon>
        <taxon>Myxococcia</taxon>
        <taxon>Myxococcales</taxon>
        <taxon>Cystobacterineae</taxon>
        <taxon>Archangiaceae</taxon>
        <taxon>Archangium</taxon>
    </lineage>
</organism>
<evidence type="ECO:0000256" key="1">
    <source>
        <dbReference type="SAM" id="SignalP"/>
    </source>
</evidence>
<feature type="chain" id="PRO_5045859504" evidence="1">
    <location>
        <begin position="23"/>
        <end position="761"/>
    </location>
</feature>
<keyword evidence="1" id="KW-0732">Signal</keyword>
<evidence type="ECO:0000313" key="3">
    <source>
        <dbReference type="EMBL" id="WNG46139.1"/>
    </source>
</evidence>
<reference evidence="3 4" key="1">
    <citation type="submission" date="2019-08" db="EMBL/GenBank/DDBJ databases">
        <title>Archangium and Cystobacter genomes.</title>
        <authorList>
            <person name="Chen I.-C.K."/>
            <person name="Wielgoss S."/>
        </authorList>
    </citation>
    <scope>NUCLEOTIDE SEQUENCE [LARGE SCALE GENOMIC DNA]</scope>
    <source>
        <strain evidence="3 4">Cbm 6</strain>
    </source>
</reference>
<protein>
    <submittedName>
        <fullName evidence="3">Peptidase S41</fullName>
    </submittedName>
</protein>
<dbReference type="PANTHER" id="PTHR32060">
    <property type="entry name" value="TAIL-SPECIFIC PROTEASE"/>
    <property type="match status" value="1"/>
</dbReference>
<evidence type="ECO:0000313" key="4">
    <source>
        <dbReference type="Proteomes" id="UP001611383"/>
    </source>
</evidence>
<dbReference type="Gene3D" id="3.90.226.10">
    <property type="entry name" value="2-enoyl-CoA Hydratase, Chain A, domain 1"/>
    <property type="match status" value="1"/>
</dbReference>
<dbReference type="SUPFAM" id="SSF52096">
    <property type="entry name" value="ClpP/crotonase"/>
    <property type="match status" value="2"/>
</dbReference>
<keyword evidence="4" id="KW-1185">Reference proteome</keyword>
<dbReference type="RefSeq" id="WP_395822297.1">
    <property type="nucleotide sequence ID" value="NZ_CP043494.1"/>
</dbReference>
<feature type="domain" description="Tail specific protease" evidence="2">
    <location>
        <begin position="557"/>
        <end position="723"/>
    </location>
</feature>
<proteinExistence type="predicted"/>
<feature type="signal peptide" evidence="1">
    <location>
        <begin position="1"/>
        <end position="22"/>
    </location>
</feature>
<dbReference type="InterPro" id="IPR029045">
    <property type="entry name" value="ClpP/crotonase-like_dom_sf"/>
</dbReference>
<dbReference type="InterPro" id="IPR005151">
    <property type="entry name" value="Tail-specific_protease"/>
</dbReference>
<dbReference type="Proteomes" id="UP001611383">
    <property type="component" value="Chromosome"/>
</dbReference>
<name>A0ABY9WQS3_9BACT</name>